<organism evidence="1 2">
    <name type="scientific">Epilithonimonas hungarica</name>
    <dbReference type="NCBI Taxonomy" id="454006"/>
    <lineage>
        <taxon>Bacteria</taxon>
        <taxon>Pseudomonadati</taxon>
        <taxon>Bacteroidota</taxon>
        <taxon>Flavobacteriia</taxon>
        <taxon>Flavobacteriales</taxon>
        <taxon>Weeksellaceae</taxon>
        <taxon>Chryseobacterium group</taxon>
        <taxon>Epilithonimonas</taxon>
    </lineage>
</organism>
<dbReference type="PROSITE" id="PS51257">
    <property type="entry name" value="PROKAR_LIPOPROTEIN"/>
    <property type="match status" value="1"/>
</dbReference>
<evidence type="ECO:0008006" key="3">
    <source>
        <dbReference type="Google" id="ProtNLM"/>
    </source>
</evidence>
<dbReference type="EMBL" id="FNBH01000001">
    <property type="protein sequence ID" value="SDE84963.1"/>
    <property type="molecule type" value="Genomic_DNA"/>
</dbReference>
<dbReference type="STRING" id="454006.SAMN05421825_0393"/>
<reference evidence="2" key="1">
    <citation type="submission" date="2016-10" db="EMBL/GenBank/DDBJ databases">
        <authorList>
            <person name="Varghese N."/>
            <person name="Submissions S."/>
        </authorList>
    </citation>
    <scope>NUCLEOTIDE SEQUENCE [LARGE SCALE GENOMIC DNA]</scope>
    <source>
        <strain evidence="2">DSM 19684</strain>
    </source>
</reference>
<dbReference type="OrthoDB" id="1451277at2"/>
<keyword evidence="2" id="KW-1185">Reference proteome</keyword>
<accession>A0A1G7GA43</accession>
<name>A0A1G7GA43_9FLAO</name>
<dbReference type="Proteomes" id="UP000199203">
    <property type="component" value="Unassembled WGS sequence"/>
</dbReference>
<protein>
    <recommendedName>
        <fullName evidence="3">DUF4252 domain-containing protein</fullName>
    </recommendedName>
</protein>
<gene>
    <name evidence="1" type="ORF">SAMN05421825_0393</name>
</gene>
<dbReference type="Pfam" id="PF14060">
    <property type="entry name" value="DUF4252"/>
    <property type="match status" value="1"/>
</dbReference>
<sequence>MLRFIYIIILTIVGFFLQSCMVSQKKVHTDFFDNPGFKESSTFVSINVPTFLAKSYVKQALKEDGESQEVIDLVKKISDVKVLIVESSKTPVKAEFQKYLTKNNYEEWMSVKQQGQVVSINAQQTNDIIKRMIITVNDDNDQSVFVDVKGKFTPDDVSKIINATEKNQIKINRN</sequence>
<evidence type="ECO:0000313" key="1">
    <source>
        <dbReference type="EMBL" id="SDE84963.1"/>
    </source>
</evidence>
<dbReference type="AlphaFoldDB" id="A0A1G7GA43"/>
<proteinExistence type="predicted"/>
<dbReference type="InterPro" id="IPR025348">
    <property type="entry name" value="DUF4252"/>
</dbReference>
<evidence type="ECO:0000313" key="2">
    <source>
        <dbReference type="Proteomes" id="UP000199203"/>
    </source>
</evidence>
<dbReference type="RefSeq" id="WP_089870938.1">
    <property type="nucleotide sequence ID" value="NZ_FNBH01000001.1"/>
</dbReference>